<dbReference type="OrthoDB" id="9802114at2"/>
<dbReference type="InterPro" id="IPR046342">
    <property type="entry name" value="CBS_dom_sf"/>
</dbReference>
<evidence type="ECO:0000256" key="2">
    <source>
        <dbReference type="PROSITE-ProRule" id="PRU00703"/>
    </source>
</evidence>
<dbReference type="PROSITE" id="PS51371">
    <property type="entry name" value="CBS"/>
    <property type="match status" value="2"/>
</dbReference>
<evidence type="ECO:0000313" key="4">
    <source>
        <dbReference type="EMBL" id="RED61682.1"/>
    </source>
</evidence>
<feature type="domain" description="CBS" evidence="3">
    <location>
        <begin position="72"/>
        <end position="129"/>
    </location>
</feature>
<evidence type="ECO:0000259" key="3">
    <source>
        <dbReference type="PROSITE" id="PS51371"/>
    </source>
</evidence>
<dbReference type="RefSeq" id="WP_115992717.1">
    <property type="nucleotide sequence ID" value="NZ_QRDY01000005.1"/>
</dbReference>
<dbReference type="Gene3D" id="3.10.580.10">
    <property type="entry name" value="CBS-domain"/>
    <property type="match status" value="1"/>
</dbReference>
<dbReference type="InterPro" id="IPR000644">
    <property type="entry name" value="CBS_dom"/>
</dbReference>
<gene>
    <name evidence="4" type="ORF">DFP95_105110</name>
</gene>
<dbReference type="PANTHER" id="PTHR43080">
    <property type="entry name" value="CBS DOMAIN-CONTAINING PROTEIN CBSX3, MITOCHONDRIAL"/>
    <property type="match status" value="1"/>
</dbReference>
<sequence>MRKISDIMSTDCITVSPQSNINEAAKMMRDHDIGFLPVIDGGKLIGVVTDRDLVVRGYANDQSGSSSVKEVLSGNVRSISRNMSIDEAASLMSAEQIRRLPVVENGELIGILSIGDLATRDIFVSEAGEALSQISEQDGSQSNFAH</sequence>
<comment type="caution">
    <text evidence="4">The sequence shown here is derived from an EMBL/GenBank/DDBJ whole genome shotgun (WGS) entry which is preliminary data.</text>
</comment>
<dbReference type="AlphaFoldDB" id="A0A3D9IIW7"/>
<dbReference type="SMART" id="SM00116">
    <property type="entry name" value="CBS"/>
    <property type="match status" value="2"/>
</dbReference>
<dbReference type="PANTHER" id="PTHR43080:SF2">
    <property type="entry name" value="CBS DOMAIN-CONTAINING PROTEIN"/>
    <property type="match status" value="1"/>
</dbReference>
<dbReference type="CDD" id="cd04622">
    <property type="entry name" value="CBS_pair_HRP1_like"/>
    <property type="match status" value="1"/>
</dbReference>
<dbReference type="SUPFAM" id="SSF54631">
    <property type="entry name" value="CBS-domain pair"/>
    <property type="match status" value="1"/>
</dbReference>
<name>A0A3D9IIW7_9BACL</name>
<accession>A0A3D9IIW7</accession>
<keyword evidence="5" id="KW-1185">Reference proteome</keyword>
<feature type="domain" description="CBS" evidence="3">
    <location>
        <begin position="8"/>
        <end position="63"/>
    </location>
</feature>
<keyword evidence="1 2" id="KW-0129">CBS domain</keyword>
<dbReference type="Pfam" id="PF00571">
    <property type="entry name" value="CBS"/>
    <property type="match status" value="2"/>
</dbReference>
<evidence type="ECO:0000313" key="5">
    <source>
        <dbReference type="Proteomes" id="UP000256869"/>
    </source>
</evidence>
<protein>
    <submittedName>
        <fullName evidence="4">CBS domain protein</fullName>
    </submittedName>
</protein>
<dbReference type="InterPro" id="IPR051257">
    <property type="entry name" value="Diverse_CBS-Domain"/>
</dbReference>
<evidence type="ECO:0000256" key="1">
    <source>
        <dbReference type="ARBA" id="ARBA00023122"/>
    </source>
</evidence>
<proteinExistence type="predicted"/>
<dbReference type="Proteomes" id="UP000256869">
    <property type="component" value="Unassembled WGS sequence"/>
</dbReference>
<organism evidence="4 5">
    <name type="scientific">Cohnella lupini</name>
    <dbReference type="NCBI Taxonomy" id="1294267"/>
    <lineage>
        <taxon>Bacteria</taxon>
        <taxon>Bacillati</taxon>
        <taxon>Bacillota</taxon>
        <taxon>Bacilli</taxon>
        <taxon>Bacillales</taxon>
        <taxon>Paenibacillaceae</taxon>
        <taxon>Cohnella</taxon>
    </lineage>
</organism>
<dbReference type="EMBL" id="QRDY01000005">
    <property type="protein sequence ID" value="RED61682.1"/>
    <property type="molecule type" value="Genomic_DNA"/>
</dbReference>
<reference evidence="4 5" key="1">
    <citation type="submission" date="2018-07" db="EMBL/GenBank/DDBJ databases">
        <title>Genomic Encyclopedia of Type Strains, Phase III (KMG-III): the genomes of soil and plant-associated and newly described type strains.</title>
        <authorList>
            <person name="Whitman W."/>
        </authorList>
    </citation>
    <scope>NUCLEOTIDE SEQUENCE [LARGE SCALE GENOMIC DNA]</scope>
    <source>
        <strain evidence="4 5">CECT 8236</strain>
    </source>
</reference>